<evidence type="ECO:0000313" key="3">
    <source>
        <dbReference type="Proteomes" id="UP001500618"/>
    </source>
</evidence>
<evidence type="ECO:0000256" key="1">
    <source>
        <dbReference type="SAM" id="MobiDB-lite"/>
    </source>
</evidence>
<comment type="caution">
    <text evidence="2">The sequence shown here is derived from an EMBL/GenBank/DDBJ whole genome shotgun (WGS) entry which is preliminary data.</text>
</comment>
<dbReference type="Proteomes" id="UP001500618">
    <property type="component" value="Unassembled WGS sequence"/>
</dbReference>
<name>A0ABN2GIX3_9ACTN</name>
<gene>
    <name evidence="2" type="ORF">GCM10009765_21750</name>
</gene>
<reference evidence="2 3" key="1">
    <citation type="journal article" date="2019" name="Int. J. Syst. Evol. Microbiol.">
        <title>The Global Catalogue of Microorganisms (GCM) 10K type strain sequencing project: providing services to taxonomists for standard genome sequencing and annotation.</title>
        <authorList>
            <consortium name="The Broad Institute Genomics Platform"/>
            <consortium name="The Broad Institute Genome Sequencing Center for Infectious Disease"/>
            <person name="Wu L."/>
            <person name="Ma J."/>
        </authorList>
    </citation>
    <scope>NUCLEOTIDE SEQUENCE [LARGE SCALE GENOMIC DNA]</scope>
    <source>
        <strain evidence="2 3">JCM 14718</strain>
    </source>
</reference>
<feature type="region of interest" description="Disordered" evidence="1">
    <location>
        <begin position="124"/>
        <end position="169"/>
    </location>
</feature>
<evidence type="ECO:0000313" key="2">
    <source>
        <dbReference type="EMBL" id="GAA1672008.1"/>
    </source>
</evidence>
<feature type="region of interest" description="Disordered" evidence="1">
    <location>
        <begin position="196"/>
        <end position="218"/>
    </location>
</feature>
<protein>
    <submittedName>
        <fullName evidence="2">Uncharacterized protein</fullName>
    </submittedName>
</protein>
<organism evidence="2 3">
    <name type="scientific">Fodinicola feengrottensis</name>
    <dbReference type="NCBI Taxonomy" id="435914"/>
    <lineage>
        <taxon>Bacteria</taxon>
        <taxon>Bacillati</taxon>
        <taxon>Actinomycetota</taxon>
        <taxon>Actinomycetes</taxon>
        <taxon>Mycobacteriales</taxon>
        <taxon>Fodinicola</taxon>
    </lineage>
</organism>
<feature type="compositionally biased region" description="Basic and acidic residues" evidence="1">
    <location>
        <begin position="16"/>
        <end position="27"/>
    </location>
</feature>
<keyword evidence="3" id="KW-1185">Reference proteome</keyword>
<dbReference type="EMBL" id="BAAANY010000008">
    <property type="protein sequence ID" value="GAA1672008.1"/>
    <property type="molecule type" value="Genomic_DNA"/>
</dbReference>
<sequence>MALLLSVELLGGRRAETRGTAKGDSLREPNSAEVNAHSDDGTGADLETVVANGEAPMVDSNQTCDAGSMRDVGAEARPAHEVMWDYFCRQRAVGHTPNGVELDKVAGTRDYGRSVIRRWKEEGRLAGKHGDSSETGGYRATSCRRPQINGAFSSDRADGSQGRSGQFDAGHAAEPHVLSMIADSGLIGSQSARRLPLAPRPVDGRDQSHAGASAIMRN</sequence>
<proteinExistence type="predicted"/>
<feature type="region of interest" description="Disordered" evidence="1">
    <location>
        <begin position="16"/>
        <end position="43"/>
    </location>
</feature>
<accession>A0ABN2GIX3</accession>